<dbReference type="InterPro" id="IPR051836">
    <property type="entry name" value="Kremen_rcpt"/>
</dbReference>
<keyword evidence="11" id="KW-1185">Reference proteome</keyword>
<feature type="region of interest" description="Disordered" evidence="7">
    <location>
        <begin position="1"/>
        <end position="38"/>
    </location>
</feature>
<evidence type="ECO:0000256" key="4">
    <source>
        <dbReference type="ARBA" id="ARBA00022989"/>
    </source>
</evidence>
<evidence type="ECO:0000256" key="3">
    <source>
        <dbReference type="ARBA" id="ARBA00022729"/>
    </source>
</evidence>
<name>A0ABP0D1M8_9PEZI</name>
<evidence type="ECO:0000313" key="10">
    <source>
        <dbReference type="EMBL" id="CAK7238315.1"/>
    </source>
</evidence>
<dbReference type="PANTHER" id="PTHR24269:SF16">
    <property type="entry name" value="PROTEIN SLG1"/>
    <property type="match status" value="1"/>
</dbReference>
<dbReference type="EMBL" id="CAWUHD010000229">
    <property type="protein sequence ID" value="CAK7238315.1"/>
    <property type="molecule type" value="Genomic_DNA"/>
</dbReference>
<dbReference type="PANTHER" id="PTHR24269">
    <property type="entry name" value="KREMEN PROTEIN"/>
    <property type="match status" value="1"/>
</dbReference>
<evidence type="ECO:0000313" key="11">
    <source>
        <dbReference type="Proteomes" id="UP001642482"/>
    </source>
</evidence>
<evidence type="ECO:0000256" key="2">
    <source>
        <dbReference type="ARBA" id="ARBA00022692"/>
    </source>
</evidence>
<reference evidence="10 11" key="1">
    <citation type="submission" date="2024-01" db="EMBL/GenBank/DDBJ databases">
        <authorList>
            <person name="Allen C."/>
            <person name="Tagirdzhanova G."/>
        </authorList>
    </citation>
    <scope>NUCLEOTIDE SEQUENCE [LARGE SCALE GENOMIC DNA]</scope>
</reference>
<evidence type="ECO:0000256" key="1">
    <source>
        <dbReference type="ARBA" id="ARBA00004167"/>
    </source>
</evidence>
<feature type="compositionally biased region" description="Polar residues" evidence="7">
    <location>
        <begin position="1"/>
        <end position="11"/>
    </location>
</feature>
<evidence type="ECO:0000256" key="8">
    <source>
        <dbReference type="SAM" id="Phobius"/>
    </source>
</evidence>
<gene>
    <name evidence="10" type="ORF">SEUCBS140593_010541</name>
</gene>
<keyword evidence="3" id="KW-0732">Signal</keyword>
<sequence length="404" mass="42174">MPLPTTQTKQATMRRPLVSQATSSPESENAGLAQRDASPTPASVFGYSYLGCYSDNIDKMGPQLLTGASSPLPAFADPGLCAQWCLNKNKGFSYCGVENGSMCYCDFIVKSMTTNNLAQSSECSQGCAGNSNVQCGGASCINIYSATDFTDTGTQPATYIPATLSGYTYLGCVSDSTKGLLTQQTVFGTAFMDASYCCTMCLNADNGNVICGVESGSMCYCAYSTQVNGFIPAAASDCNFACAGNRAEACGGSFRLGLYKATGPDMSTTSQTIVSSATATQNDSIPTSAQAPTTSHNGVHGGAVAGVVIGVLAGIAVLAGLVYFAWVRYHRHRGVQYTSGPPQRPPSEVLGDTKHTYPSSVPVQTYDEMTSAAPDMLGISPVYELQGHDGVSSDLFNTRSQPQC</sequence>
<comment type="subcellular location">
    <subcellularLocation>
        <location evidence="1">Membrane</location>
        <topology evidence="1">Single-pass membrane protein</topology>
    </subcellularLocation>
</comment>
<feature type="region of interest" description="Disordered" evidence="7">
    <location>
        <begin position="272"/>
        <end position="295"/>
    </location>
</feature>
<evidence type="ECO:0000256" key="7">
    <source>
        <dbReference type="SAM" id="MobiDB-lite"/>
    </source>
</evidence>
<organism evidence="10 11">
    <name type="scientific">Sporothrix eucalyptigena</name>
    <dbReference type="NCBI Taxonomy" id="1812306"/>
    <lineage>
        <taxon>Eukaryota</taxon>
        <taxon>Fungi</taxon>
        <taxon>Dikarya</taxon>
        <taxon>Ascomycota</taxon>
        <taxon>Pezizomycotina</taxon>
        <taxon>Sordariomycetes</taxon>
        <taxon>Sordariomycetidae</taxon>
        <taxon>Ophiostomatales</taxon>
        <taxon>Ophiostomataceae</taxon>
        <taxon>Sporothrix</taxon>
    </lineage>
</organism>
<evidence type="ECO:0000259" key="9">
    <source>
        <dbReference type="PROSITE" id="PS51212"/>
    </source>
</evidence>
<proteinExistence type="predicted"/>
<dbReference type="Proteomes" id="UP001642482">
    <property type="component" value="Unassembled WGS sequence"/>
</dbReference>
<keyword evidence="5 8" id="KW-0472">Membrane</keyword>
<dbReference type="Pfam" id="PF01822">
    <property type="entry name" value="WSC"/>
    <property type="match status" value="2"/>
</dbReference>
<feature type="domain" description="WSC" evidence="9">
    <location>
        <begin position="166"/>
        <end position="262"/>
    </location>
</feature>
<accession>A0ABP0D1M8</accession>
<keyword evidence="2 8" id="KW-0812">Transmembrane</keyword>
<dbReference type="PROSITE" id="PS51212">
    <property type="entry name" value="WSC"/>
    <property type="match status" value="2"/>
</dbReference>
<dbReference type="InterPro" id="IPR002889">
    <property type="entry name" value="WSC_carb-bd"/>
</dbReference>
<protein>
    <recommendedName>
        <fullName evidence="9">WSC domain-containing protein</fullName>
    </recommendedName>
</protein>
<feature type="region of interest" description="Disordered" evidence="7">
    <location>
        <begin position="336"/>
        <end position="359"/>
    </location>
</feature>
<evidence type="ECO:0000256" key="6">
    <source>
        <dbReference type="ARBA" id="ARBA00023180"/>
    </source>
</evidence>
<keyword evidence="4 8" id="KW-1133">Transmembrane helix</keyword>
<evidence type="ECO:0000256" key="5">
    <source>
        <dbReference type="ARBA" id="ARBA00023136"/>
    </source>
</evidence>
<dbReference type="SMART" id="SM00321">
    <property type="entry name" value="WSC"/>
    <property type="match status" value="2"/>
</dbReference>
<feature type="domain" description="WSC" evidence="9">
    <location>
        <begin position="46"/>
        <end position="147"/>
    </location>
</feature>
<feature type="transmembrane region" description="Helical" evidence="8">
    <location>
        <begin position="303"/>
        <end position="326"/>
    </location>
</feature>
<comment type="caution">
    <text evidence="10">The sequence shown here is derived from an EMBL/GenBank/DDBJ whole genome shotgun (WGS) entry which is preliminary data.</text>
</comment>
<keyword evidence="6" id="KW-0325">Glycoprotein</keyword>